<dbReference type="PANTHER" id="PTHR45436:SF1">
    <property type="entry name" value="SENSOR PROTEIN QSEC"/>
    <property type="match status" value="1"/>
</dbReference>
<dbReference type="InterPro" id="IPR003594">
    <property type="entry name" value="HATPase_dom"/>
</dbReference>
<evidence type="ECO:0000313" key="12">
    <source>
        <dbReference type="EMBL" id="MBC3810883.1"/>
    </source>
</evidence>
<dbReference type="PANTHER" id="PTHR45436">
    <property type="entry name" value="SENSOR HISTIDINE KINASE YKOH"/>
    <property type="match status" value="1"/>
</dbReference>
<dbReference type="InterPro" id="IPR036097">
    <property type="entry name" value="HisK_dim/P_sf"/>
</dbReference>
<evidence type="ECO:0000256" key="1">
    <source>
        <dbReference type="ARBA" id="ARBA00000085"/>
    </source>
</evidence>
<keyword evidence="6 10" id="KW-0812">Transmembrane</keyword>
<comment type="caution">
    <text evidence="12">The sequence shown here is derived from an EMBL/GenBank/DDBJ whole genome shotgun (WGS) entry which is preliminary data.</text>
</comment>
<gene>
    <name evidence="12" type="ORF">H8K26_05460</name>
</gene>
<feature type="transmembrane region" description="Helical" evidence="10">
    <location>
        <begin position="159"/>
        <end position="182"/>
    </location>
</feature>
<evidence type="ECO:0000256" key="8">
    <source>
        <dbReference type="ARBA" id="ARBA00022989"/>
    </source>
</evidence>
<dbReference type="Proteomes" id="UP000637632">
    <property type="component" value="Unassembled WGS sequence"/>
</dbReference>
<evidence type="ECO:0000256" key="4">
    <source>
        <dbReference type="ARBA" id="ARBA00022553"/>
    </source>
</evidence>
<organism evidence="12 13">
    <name type="scientific">Undibacterium aquatile</name>
    <dbReference type="NCBI Taxonomy" id="1537398"/>
    <lineage>
        <taxon>Bacteria</taxon>
        <taxon>Pseudomonadati</taxon>
        <taxon>Pseudomonadota</taxon>
        <taxon>Betaproteobacteria</taxon>
        <taxon>Burkholderiales</taxon>
        <taxon>Oxalobacteraceae</taxon>
        <taxon>Undibacterium</taxon>
    </lineage>
</organism>
<dbReference type="InterPro" id="IPR050428">
    <property type="entry name" value="TCS_sensor_his_kinase"/>
</dbReference>
<keyword evidence="9 10" id="KW-0472">Membrane</keyword>
<dbReference type="SUPFAM" id="SSF47384">
    <property type="entry name" value="Homodimeric domain of signal transducing histidine kinase"/>
    <property type="match status" value="1"/>
</dbReference>
<protein>
    <recommendedName>
        <fullName evidence="3">histidine kinase</fullName>
        <ecNumber evidence="3">2.7.13.3</ecNumber>
    </recommendedName>
</protein>
<evidence type="ECO:0000256" key="9">
    <source>
        <dbReference type="ARBA" id="ARBA00023136"/>
    </source>
</evidence>
<keyword evidence="4" id="KW-0597">Phosphoprotein</keyword>
<dbReference type="Gene3D" id="1.10.287.130">
    <property type="match status" value="1"/>
</dbReference>
<dbReference type="Pfam" id="PF00512">
    <property type="entry name" value="HisKA"/>
    <property type="match status" value="1"/>
</dbReference>
<evidence type="ECO:0000256" key="2">
    <source>
        <dbReference type="ARBA" id="ARBA00004370"/>
    </source>
</evidence>
<evidence type="ECO:0000256" key="3">
    <source>
        <dbReference type="ARBA" id="ARBA00012438"/>
    </source>
</evidence>
<dbReference type="InterPro" id="IPR004358">
    <property type="entry name" value="Sig_transdc_His_kin-like_C"/>
</dbReference>
<comment type="catalytic activity">
    <reaction evidence="1">
        <text>ATP + protein L-histidine = ADP + protein N-phospho-L-histidine.</text>
        <dbReference type="EC" id="2.7.13.3"/>
    </reaction>
</comment>
<dbReference type="Gene3D" id="3.30.565.10">
    <property type="entry name" value="Histidine kinase-like ATPase, C-terminal domain"/>
    <property type="match status" value="1"/>
</dbReference>
<dbReference type="EC" id="2.7.13.3" evidence="3"/>
<dbReference type="Pfam" id="PF08521">
    <property type="entry name" value="2CSK_N"/>
    <property type="match status" value="1"/>
</dbReference>
<dbReference type="InterPro" id="IPR003661">
    <property type="entry name" value="HisK_dim/P_dom"/>
</dbReference>
<dbReference type="InterPro" id="IPR036890">
    <property type="entry name" value="HATPase_C_sf"/>
</dbReference>
<reference evidence="12 13" key="1">
    <citation type="submission" date="2020-08" db="EMBL/GenBank/DDBJ databases">
        <title>Novel species isolated from subtropical streams in China.</title>
        <authorList>
            <person name="Lu H."/>
        </authorList>
    </citation>
    <scope>NUCLEOTIDE SEQUENCE [LARGE SCALE GENOMIC DNA]</scope>
    <source>
        <strain evidence="12 13">CCTCC AB 2015119</strain>
    </source>
</reference>
<dbReference type="InterPro" id="IPR013727">
    <property type="entry name" value="2CSK_N"/>
</dbReference>
<dbReference type="SMART" id="SM00387">
    <property type="entry name" value="HATPase_c"/>
    <property type="match status" value="1"/>
</dbReference>
<sequence length="462" mass="51106">MSSGQPSIRRSLLGWLIIPLLLVNFIGGGLVYWLAWEPAQLAFDQSLADTCWALATRLNKTEAGISVDLPSSVEQVLRVDHINTIYFAIRNQKNQTLAGDSDFPTLAQPENLDEPHFSNGKMRGEEIRIINIKFSAGDQDVVIYAGETLKKRNAIRTRILTALIFIEGALTFLLLGVVWIAVTKGLLPLKKIQADLNQRDFDALSAIPVEENALELGAVVTAINRLLKKIEIGSNAQQEFLANIAHQLRTPLAGLKAQIEWLQDKYASETTTARSISLMMISTERMIRQTNQLLSLARAEPSKFERKRLEPVSLDMIVTDCIPHFLGTADKKNIDLGFELAPTRISGDAFLLRDLIENLIDNAISYTPEGGVVTVNTFTEGEQVIFSVEDNGPGIPEAERELIFHRHYRIYEGTGERVKGNGIGLAIVADIVKDHNAQITISDAEAGGTIFSVHFPAIRDNE</sequence>
<dbReference type="InterPro" id="IPR005467">
    <property type="entry name" value="His_kinase_dom"/>
</dbReference>
<evidence type="ECO:0000256" key="7">
    <source>
        <dbReference type="ARBA" id="ARBA00022777"/>
    </source>
</evidence>
<proteinExistence type="predicted"/>
<dbReference type="CDD" id="cd00075">
    <property type="entry name" value="HATPase"/>
    <property type="match status" value="1"/>
</dbReference>
<keyword evidence="7 12" id="KW-0418">Kinase</keyword>
<dbReference type="SMART" id="SM00388">
    <property type="entry name" value="HisKA"/>
    <property type="match status" value="1"/>
</dbReference>
<dbReference type="Pfam" id="PF02518">
    <property type="entry name" value="HATPase_c"/>
    <property type="match status" value="1"/>
</dbReference>
<dbReference type="PROSITE" id="PS50109">
    <property type="entry name" value="HIS_KIN"/>
    <property type="match status" value="1"/>
</dbReference>
<keyword evidence="8 10" id="KW-1133">Transmembrane helix</keyword>
<accession>A0ABR6XDS6</accession>
<dbReference type="SUPFAM" id="SSF55874">
    <property type="entry name" value="ATPase domain of HSP90 chaperone/DNA topoisomerase II/histidine kinase"/>
    <property type="match status" value="1"/>
</dbReference>
<feature type="transmembrane region" description="Helical" evidence="10">
    <location>
        <begin position="12"/>
        <end position="35"/>
    </location>
</feature>
<feature type="domain" description="Histidine kinase" evidence="11">
    <location>
        <begin position="243"/>
        <end position="459"/>
    </location>
</feature>
<dbReference type="EMBL" id="JACOFT010000002">
    <property type="protein sequence ID" value="MBC3810883.1"/>
    <property type="molecule type" value="Genomic_DNA"/>
</dbReference>
<evidence type="ECO:0000313" key="13">
    <source>
        <dbReference type="Proteomes" id="UP000637632"/>
    </source>
</evidence>
<dbReference type="GO" id="GO:0016301">
    <property type="term" value="F:kinase activity"/>
    <property type="evidence" value="ECO:0007669"/>
    <property type="project" value="UniProtKB-KW"/>
</dbReference>
<dbReference type="PRINTS" id="PR00344">
    <property type="entry name" value="BCTRLSENSOR"/>
</dbReference>
<keyword evidence="13" id="KW-1185">Reference proteome</keyword>
<dbReference type="RefSeq" id="WP_186897319.1">
    <property type="nucleotide sequence ID" value="NZ_JACOFT010000002.1"/>
</dbReference>
<name>A0ABR6XDS6_9BURK</name>
<keyword evidence="5" id="KW-0808">Transferase</keyword>
<evidence type="ECO:0000256" key="6">
    <source>
        <dbReference type="ARBA" id="ARBA00022692"/>
    </source>
</evidence>
<comment type="subcellular location">
    <subcellularLocation>
        <location evidence="2">Membrane</location>
    </subcellularLocation>
</comment>
<evidence type="ECO:0000256" key="5">
    <source>
        <dbReference type="ARBA" id="ARBA00022679"/>
    </source>
</evidence>
<evidence type="ECO:0000259" key="11">
    <source>
        <dbReference type="PROSITE" id="PS50109"/>
    </source>
</evidence>
<dbReference type="CDD" id="cd00082">
    <property type="entry name" value="HisKA"/>
    <property type="match status" value="1"/>
</dbReference>
<evidence type="ECO:0000256" key="10">
    <source>
        <dbReference type="SAM" id="Phobius"/>
    </source>
</evidence>